<keyword evidence="2 5" id="KW-0812">Transmembrane</keyword>
<dbReference type="RefSeq" id="WP_119376550.1">
    <property type="nucleotide sequence ID" value="NZ_QWFX01000013.1"/>
</dbReference>
<dbReference type="Pfam" id="PF01957">
    <property type="entry name" value="NfeD"/>
    <property type="match status" value="1"/>
</dbReference>
<reference evidence="7 8" key="1">
    <citation type="submission" date="2018-08" db="EMBL/GenBank/DDBJ databases">
        <title>Henriciella mobilis sp. nov., isolated from seawater.</title>
        <authorList>
            <person name="Cheng H."/>
            <person name="Wu Y.-H."/>
            <person name="Xu X.-W."/>
            <person name="Guo L.-L."/>
        </authorList>
    </citation>
    <scope>NUCLEOTIDE SEQUENCE [LARGE SCALE GENOMIC DNA]</scope>
    <source>
        <strain evidence="7 8">JN25</strain>
    </source>
</reference>
<evidence type="ECO:0000256" key="3">
    <source>
        <dbReference type="ARBA" id="ARBA00022989"/>
    </source>
</evidence>
<dbReference type="InterPro" id="IPR052165">
    <property type="entry name" value="Membrane_assoc_protease"/>
</dbReference>
<evidence type="ECO:0000313" key="7">
    <source>
        <dbReference type="EMBL" id="RIJ28014.1"/>
    </source>
</evidence>
<gene>
    <name evidence="7" type="ORF">D1223_11375</name>
</gene>
<dbReference type="InterPro" id="IPR002810">
    <property type="entry name" value="NfeD-like_C"/>
</dbReference>
<proteinExistence type="predicted"/>
<evidence type="ECO:0000256" key="5">
    <source>
        <dbReference type="SAM" id="Phobius"/>
    </source>
</evidence>
<dbReference type="OrthoDB" id="7204091at2"/>
<keyword evidence="3 5" id="KW-1133">Transmembrane helix</keyword>
<keyword evidence="4 5" id="KW-0472">Membrane</keyword>
<dbReference type="GO" id="GO:0005886">
    <property type="term" value="C:plasma membrane"/>
    <property type="evidence" value="ECO:0007669"/>
    <property type="project" value="TreeGrafter"/>
</dbReference>
<protein>
    <submittedName>
        <fullName evidence="7">NfeD family protein</fullName>
    </submittedName>
</protein>
<organism evidence="7 8">
    <name type="scientific">Henriciella mobilis</name>
    <dbReference type="NCBI Taxonomy" id="2305467"/>
    <lineage>
        <taxon>Bacteria</taxon>
        <taxon>Pseudomonadati</taxon>
        <taxon>Pseudomonadota</taxon>
        <taxon>Alphaproteobacteria</taxon>
        <taxon>Hyphomonadales</taxon>
        <taxon>Hyphomonadaceae</taxon>
        <taxon>Henriciella</taxon>
    </lineage>
</organism>
<keyword evidence="8" id="KW-1185">Reference proteome</keyword>
<comment type="caution">
    <text evidence="7">The sequence shown here is derived from an EMBL/GenBank/DDBJ whole genome shotgun (WGS) entry which is preliminary data.</text>
</comment>
<feature type="transmembrane region" description="Helical" evidence="5">
    <location>
        <begin position="62"/>
        <end position="81"/>
    </location>
</feature>
<dbReference type="PANTHER" id="PTHR33507:SF3">
    <property type="entry name" value="INNER MEMBRANE PROTEIN YBBJ"/>
    <property type="match status" value="1"/>
</dbReference>
<accession>A0A399RBJ9</accession>
<comment type="subcellular location">
    <subcellularLocation>
        <location evidence="1">Membrane</location>
        <topology evidence="1">Multi-pass membrane protein</topology>
    </subcellularLocation>
</comment>
<dbReference type="Proteomes" id="UP000266385">
    <property type="component" value="Unassembled WGS sequence"/>
</dbReference>
<evidence type="ECO:0000259" key="6">
    <source>
        <dbReference type="Pfam" id="PF01957"/>
    </source>
</evidence>
<name>A0A399RBJ9_9PROT</name>
<dbReference type="InterPro" id="IPR012340">
    <property type="entry name" value="NA-bd_OB-fold"/>
</dbReference>
<evidence type="ECO:0000256" key="2">
    <source>
        <dbReference type="ARBA" id="ARBA00022692"/>
    </source>
</evidence>
<evidence type="ECO:0000313" key="8">
    <source>
        <dbReference type="Proteomes" id="UP000266385"/>
    </source>
</evidence>
<feature type="domain" description="NfeD-like C-terminal" evidence="6">
    <location>
        <begin position="99"/>
        <end position="155"/>
    </location>
</feature>
<sequence length="158" mass="16939">MEWANELMWPLTAWHWLALGLILLSIEMAVGTFDLLWIAIAAGVTAIFAAIAPAGLSDWQGQLIFFAAAATGLLILGRTVFAGMRRLVSDHPTLNQRMNRTIGQRALVVSGFSGGMGRVKLGDTEWSAETMDGSNPGEGTSVVVEETNGNILRIRIAG</sequence>
<dbReference type="EMBL" id="QWFX01000013">
    <property type="protein sequence ID" value="RIJ28014.1"/>
    <property type="molecule type" value="Genomic_DNA"/>
</dbReference>
<feature type="transmembrane region" description="Helical" evidence="5">
    <location>
        <begin position="35"/>
        <end position="56"/>
    </location>
</feature>
<dbReference type="AlphaFoldDB" id="A0A399RBJ9"/>
<dbReference type="Gene3D" id="2.40.50.140">
    <property type="entry name" value="Nucleic acid-binding proteins"/>
    <property type="match status" value="1"/>
</dbReference>
<evidence type="ECO:0000256" key="1">
    <source>
        <dbReference type="ARBA" id="ARBA00004141"/>
    </source>
</evidence>
<evidence type="ECO:0000256" key="4">
    <source>
        <dbReference type="ARBA" id="ARBA00023136"/>
    </source>
</evidence>
<feature type="transmembrane region" description="Helical" evidence="5">
    <location>
        <begin position="12"/>
        <end position="30"/>
    </location>
</feature>
<dbReference type="PANTHER" id="PTHR33507">
    <property type="entry name" value="INNER MEMBRANE PROTEIN YBBJ"/>
    <property type="match status" value="1"/>
</dbReference>